<dbReference type="AlphaFoldDB" id="A0A939C4V8"/>
<evidence type="ECO:0000256" key="3">
    <source>
        <dbReference type="ARBA" id="ARBA00022989"/>
    </source>
</evidence>
<sequence>MNGGGPVDGDGASAGRRTTDPGLQPQRTALAWQRTGLSVLAGALLVGVVGVRLRALPVTLVAVALGVAIAVQILRRPTADRPEQSAAPWPALVLMVGAVVALGLTGAAAGILTLVRR</sequence>
<evidence type="ECO:0000256" key="2">
    <source>
        <dbReference type="ARBA" id="ARBA00022692"/>
    </source>
</evidence>
<dbReference type="Pfam" id="PF02656">
    <property type="entry name" value="DUF202"/>
    <property type="match status" value="1"/>
</dbReference>
<feature type="transmembrane region" description="Helical" evidence="6">
    <location>
        <begin position="58"/>
        <end position="75"/>
    </location>
</feature>
<dbReference type="InterPro" id="IPR003807">
    <property type="entry name" value="DUF202"/>
</dbReference>
<feature type="transmembrane region" description="Helical" evidence="6">
    <location>
        <begin position="87"/>
        <end position="115"/>
    </location>
</feature>
<evidence type="ECO:0000259" key="7">
    <source>
        <dbReference type="Pfam" id="PF02656"/>
    </source>
</evidence>
<feature type="transmembrane region" description="Helical" evidence="6">
    <location>
        <begin position="31"/>
        <end position="51"/>
    </location>
</feature>
<evidence type="ECO:0000256" key="1">
    <source>
        <dbReference type="ARBA" id="ARBA00004127"/>
    </source>
</evidence>
<keyword evidence="9" id="KW-1185">Reference proteome</keyword>
<protein>
    <submittedName>
        <fullName evidence="8">DUF202 domain-containing protein</fullName>
    </submittedName>
</protein>
<comment type="subcellular location">
    <subcellularLocation>
        <location evidence="1">Endomembrane system</location>
        <topology evidence="1">Multi-pass membrane protein</topology>
    </subcellularLocation>
</comment>
<accession>A0A939C4V8</accession>
<reference evidence="8" key="1">
    <citation type="submission" date="2021-01" db="EMBL/GenBank/DDBJ databases">
        <title>KCTC 19127 draft genome.</title>
        <authorList>
            <person name="An D."/>
        </authorList>
    </citation>
    <scope>NUCLEOTIDE SEQUENCE</scope>
    <source>
        <strain evidence="8">KCTC 19127</strain>
    </source>
</reference>
<evidence type="ECO:0000256" key="4">
    <source>
        <dbReference type="ARBA" id="ARBA00023136"/>
    </source>
</evidence>
<name>A0A939C4V8_9ACTN</name>
<evidence type="ECO:0000313" key="9">
    <source>
        <dbReference type="Proteomes" id="UP000663801"/>
    </source>
</evidence>
<organism evidence="8 9">
    <name type="scientific">Nakamurella flavida</name>
    <dbReference type="NCBI Taxonomy" id="363630"/>
    <lineage>
        <taxon>Bacteria</taxon>
        <taxon>Bacillati</taxon>
        <taxon>Actinomycetota</taxon>
        <taxon>Actinomycetes</taxon>
        <taxon>Nakamurellales</taxon>
        <taxon>Nakamurellaceae</taxon>
        <taxon>Nakamurella</taxon>
    </lineage>
</organism>
<keyword evidence="4 6" id="KW-0472">Membrane</keyword>
<keyword evidence="3 6" id="KW-1133">Transmembrane helix</keyword>
<evidence type="ECO:0000256" key="6">
    <source>
        <dbReference type="SAM" id="Phobius"/>
    </source>
</evidence>
<proteinExistence type="predicted"/>
<dbReference type="GO" id="GO:0012505">
    <property type="term" value="C:endomembrane system"/>
    <property type="evidence" value="ECO:0007669"/>
    <property type="project" value="UniProtKB-SubCell"/>
</dbReference>
<feature type="region of interest" description="Disordered" evidence="5">
    <location>
        <begin position="1"/>
        <end position="25"/>
    </location>
</feature>
<dbReference type="RefSeq" id="WP_205255716.1">
    <property type="nucleotide sequence ID" value="NZ_BAAAPV010000002.1"/>
</dbReference>
<comment type="caution">
    <text evidence="8">The sequence shown here is derived from an EMBL/GenBank/DDBJ whole genome shotgun (WGS) entry which is preliminary data.</text>
</comment>
<keyword evidence="2 6" id="KW-0812">Transmembrane</keyword>
<dbReference type="Proteomes" id="UP000663801">
    <property type="component" value="Unassembled WGS sequence"/>
</dbReference>
<evidence type="ECO:0000313" key="8">
    <source>
        <dbReference type="EMBL" id="MBM9475607.1"/>
    </source>
</evidence>
<dbReference type="EMBL" id="JAERWL010000005">
    <property type="protein sequence ID" value="MBM9475607.1"/>
    <property type="molecule type" value="Genomic_DNA"/>
</dbReference>
<feature type="domain" description="DUF202" evidence="7">
    <location>
        <begin position="20"/>
        <end position="80"/>
    </location>
</feature>
<gene>
    <name evidence="8" type="ORF">JL107_04020</name>
</gene>
<evidence type="ECO:0000256" key="5">
    <source>
        <dbReference type="SAM" id="MobiDB-lite"/>
    </source>
</evidence>